<dbReference type="InterPro" id="IPR000160">
    <property type="entry name" value="GGDEF_dom"/>
</dbReference>
<feature type="domain" description="GGDEF" evidence="5">
    <location>
        <begin position="286"/>
        <end position="417"/>
    </location>
</feature>
<dbReference type="InterPro" id="IPR011006">
    <property type="entry name" value="CheY-like_superfamily"/>
</dbReference>
<gene>
    <name evidence="6" type="primary">pleD</name>
    <name evidence="6" type="ORF">LMG8286_00263</name>
</gene>
<feature type="modified residue" description="4-aspartylphosphate" evidence="3">
    <location>
        <position position="55"/>
    </location>
</feature>
<dbReference type="CDD" id="cd01949">
    <property type="entry name" value="GGDEF"/>
    <property type="match status" value="1"/>
</dbReference>
<dbReference type="EC" id="2.7.7.65" evidence="1"/>
<accession>A0ABM8Q0X4</accession>
<dbReference type="Pfam" id="PF00990">
    <property type="entry name" value="GGDEF"/>
    <property type="match status" value="1"/>
</dbReference>
<dbReference type="PANTHER" id="PTHR45138:SF9">
    <property type="entry name" value="DIGUANYLATE CYCLASE DGCM-RELATED"/>
    <property type="match status" value="1"/>
</dbReference>
<dbReference type="InterPro" id="IPR050469">
    <property type="entry name" value="Diguanylate_Cyclase"/>
</dbReference>
<dbReference type="EMBL" id="CAJHOE010000001">
    <property type="protein sequence ID" value="CAD7286430.1"/>
    <property type="molecule type" value="Genomic_DNA"/>
</dbReference>
<proteinExistence type="predicted"/>
<dbReference type="InterPro" id="IPR043128">
    <property type="entry name" value="Rev_trsase/Diguanyl_cyclase"/>
</dbReference>
<evidence type="ECO:0000259" key="5">
    <source>
        <dbReference type="PROSITE" id="PS50887"/>
    </source>
</evidence>
<evidence type="ECO:0000313" key="6">
    <source>
        <dbReference type="EMBL" id="CAD7286430.1"/>
    </source>
</evidence>
<dbReference type="Gene3D" id="3.30.70.270">
    <property type="match status" value="1"/>
</dbReference>
<dbReference type="SMART" id="SM00448">
    <property type="entry name" value="REC"/>
    <property type="match status" value="2"/>
</dbReference>
<dbReference type="Proteomes" id="UP000789359">
    <property type="component" value="Unassembled WGS sequence"/>
</dbReference>
<comment type="catalytic activity">
    <reaction evidence="2">
        <text>2 GTP = 3',3'-c-di-GMP + 2 diphosphate</text>
        <dbReference type="Rhea" id="RHEA:24898"/>
        <dbReference type="ChEBI" id="CHEBI:33019"/>
        <dbReference type="ChEBI" id="CHEBI:37565"/>
        <dbReference type="ChEBI" id="CHEBI:58805"/>
        <dbReference type="EC" id="2.7.7.65"/>
    </reaction>
</comment>
<comment type="caution">
    <text evidence="6">The sequence shown here is derived from an EMBL/GenBank/DDBJ whole genome shotgun (WGS) entry which is preliminary data.</text>
</comment>
<keyword evidence="3" id="KW-0597">Phosphoprotein</keyword>
<dbReference type="Pfam" id="PF00072">
    <property type="entry name" value="Response_reg"/>
    <property type="match status" value="2"/>
</dbReference>
<sequence length="417" mass="46969">MSKILVVDDNKALSKLIAKKMAVSTDMQVDVAHDFAGARTLIDRHKDEYFLALLDLNLPDAPDGEVVDYALLKGLSVIVLTGSIDAKTRESFIKKDIIDYVYKGNVDDVNFIFTMVDRLYKNKQYKVMIVEDSMTVRNELKRMLKNLQFEVFTAAHGEEAMGYFADHPDIRLVITDYAMPVKNGLEVLKELRSQADKNNLGVIAMTSPNDDIGAATFLKSGANDFLAKPFSKEELTVRVHNTIENIENIQQIANFANRDFLTGSFNRRYFYENMNEYMVNINDNDEPFAIGVINIDNFREINDAHGHEVGDKVLQALASALISNVKGNDIVARFGADEFCVVLKDISNEDAIKYFVGLRSKVGAISVKHKDKTINLTVSIGVSFRQYDYTVDDMVEFASEALYRAKEGGKNRVEVYE</sequence>
<organism evidence="6 7">
    <name type="scientific">Campylobacter suis</name>
    <dbReference type="NCBI Taxonomy" id="2790657"/>
    <lineage>
        <taxon>Bacteria</taxon>
        <taxon>Pseudomonadati</taxon>
        <taxon>Campylobacterota</taxon>
        <taxon>Epsilonproteobacteria</taxon>
        <taxon>Campylobacterales</taxon>
        <taxon>Campylobacteraceae</taxon>
        <taxon>Campylobacter</taxon>
    </lineage>
</organism>
<evidence type="ECO:0000313" key="7">
    <source>
        <dbReference type="Proteomes" id="UP000789359"/>
    </source>
</evidence>
<dbReference type="SUPFAM" id="SSF55073">
    <property type="entry name" value="Nucleotide cyclase"/>
    <property type="match status" value="1"/>
</dbReference>
<dbReference type="Gene3D" id="3.40.50.2300">
    <property type="match status" value="2"/>
</dbReference>
<dbReference type="RefSeq" id="WP_230056065.1">
    <property type="nucleotide sequence ID" value="NZ_CAJHOE010000001.1"/>
</dbReference>
<evidence type="ECO:0000256" key="2">
    <source>
        <dbReference type="ARBA" id="ARBA00034247"/>
    </source>
</evidence>
<protein>
    <recommendedName>
        <fullName evidence="1">diguanylate cyclase</fullName>
        <ecNumber evidence="1">2.7.7.65</ecNumber>
    </recommendedName>
</protein>
<dbReference type="PANTHER" id="PTHR45138">
    <property type="entry name" value="REGULATORY COMPONENTS OF SENSORY TRANSDUCTION SYSTEM"/>
    <property type="match status" value="1"/>
</dbReference>
<evidence type="ECO:0000256" key="3">
    <source>
        <dbReference type="PROSITE-ProRule" id="PRU00169"/>
    </source>
</evidence>
<dbReference type="SMART" id="SM00267">
    <property type="entry name" value="GGDEF"/>
    <property type="match status" value="1"/>
</dbReference>
<dbReference type="NCBIfam" id="TIGR00254">
    <property type="entry name" value="GGDEF"/>
    <property type="match status" value="1"/>
</dbReference>
<dbReference type="PROSITE" id="PS50887">
    <property type="entry name" value="GGDEF"/>
    <property type="match status" value="1"/>
</dbReference>
<dbReference type="PROSITE" id="PS50110">
    <property type="entry name" value="RESPONSE_REGULATORY"/>
    <property type="match status" value="2"/>
</dbReference>
<reference evidence="6 7" key="1">
    <citation type="submission" date="2020-11" db="EMBL/GenBank/DDBJ databases">
        <authorList>
            <person name="Peeters C."/>
        </authorList>
    </citation>
    <scope>NUCLEOTIDE SEQUENCE [LARGE SCALE GENOMIC DNA]</scope>
    <source>
        <strain evidence="6 7">LMG 8286</strain>
    </source>
</reference>
<feature type="modified residue" description="4-aspartylphosphate" evidence="3">
    <location>
        <position position="176"/>
    </location>
</feature>
<feature type="domain" description="Response regulatory" evidence="4">
    <location>
        <begin position="126"/>
        <end position="243"/>
    </location>
</feature>
<evidence type="ECO:0000259" key="4">
    <source>
        <dbReference type="PROSITE" id="PS50110"/>
    </source>
</evidence>
<name>A0ABM8Q0X4_9BACT</name>
<feature type="domain" description="Response regulatory" evidence="4">
    <location>
        <begin position="3"/>
        <end position="118"/>
    </location>
</feature>
<keyword evidence="7" id="KW-1185">Reference proteome</keyword>
<evidence type="ECO:0000256" key="1">
    <source>
        <dbReference type="ARBA" id="ARBA00012528"/>
    </source>
</evidence>
<dbReference type="InterPro" id="IPR001789">
    <property type="entry name" value="Sig_transdc_resp-reg_receiver"/>
</dbReference>
<dbReference type="InterPro" id="IPR029787">
    <property type="entry name" value="Nucleotide_cyclase"/>
</dbReference>
<dbReference type="SUPFAM" id="SSF52172">
    <property type="entry name" value="CheY-like"/>
    <property type="match status" value="2"/>
</dbReference>